<evidence type="ECO:0000259" key="1">
    <source>
        <dbReference type="PROSITE" id="PS51186"/>
    </source>
</evidence>
<dbReference type="GO" id="GO:0016747">
    <property type="term" value="F:acyltransferase activity, transferring groups other than amino-acyl groups"/>
    <property type="evidence" value="ECO:0007669"/>
    <property type="project" value="InterPro"/>
</dbReference>
<accession>A0A444JHW4</accession>
<keyword evidence="3" id="KW-1185">Reference proteome</keyword>
<dbReference type="CDD" id="cd04301">
    <property type="entry name" value="NAT_SF"/>
    <property type="match status" value="1"/>
</dbReference>
<evidence type="ECO:0000313" key="3">
    <source>
        <dbReference type="Proteomes" id="UP000287563"/>
    </source>
</evidence>
<proteinExistence type="predicted"/>
<reference evidence="2 3" key="1">
    <citation type="submission" date="2018-11" db="EMBL/GenBank/DDBJ databases">
        <title>Photobacterium sp. BEI247 sp. nov., a marine bacterium isolated from Yongle Blue Hole in the South China Sea.</title>
        <authorList>
            <person name="Wang X."/>
        </authorList>
    </citation>
    <scope>NUCLEOTIDE SEQUENCE [LARGE SCALE GENOMIC DNA]</scope>
    <source>
        <strain evidence="3">BEI247</strain>
    </source>
</reference>
<name>A0A444JHW4_9GAMM</name>
<evidence type="ECO:0000313" key="2">
    <source>
        <dbReference type="EMBL" id="RWX52734.1"/>
    </source>
</evidence>
<dbReference type="SUPFAM" id="SSF55729">
    <property type="entry name" value="Acyl-CoA N-acyltransferases (Nat)"/>
    <property type="match status" value="1"/>
</dbReference>
<dbReference type="EMBL" id="RJLM01000042">
    <property type="protein sequence ID" value="RWX52734.1"/>
    <property type="molecule type" value="Genomic_DNA"/>
</dbReference>
<dbReference type="Pfam" id="PF13508">
    <property type="entry name" value="Acetyltransf_7"/>
    <property type="match status" value="1"/>
</dbReference>
<comment type="caution">
    <text evidence="2">The sequence shown here is derived from an EMBL/GenBank/DDBJ whole genome shotgun (WGS) entry which is preliminary data.</text>
</comment>
<dbReference type="AlphaFoldDB" id="A0A444JHW4"/>
<protein>
    <submittedName>
        <fullName evidence="2">N-acetyltransferase</fullName>
    </submittedName>
</protein>
<keyword evidence="2" id="KW-0808">Transferase</keyword>
<dbReference type="InterPro" id="IPR016181">
    <property type="entry name" value="Acyl_CoA_acyltransferase"/>
</dbReference>
<dbReference type="Proteomes" id="UP000287563">
    <property type="component" value="Unassembled WGS sequence"/>
</dbReference>
<feature type="domain" description="N-acetyltransferase" evidence="1">
    <location>
        <begin position="21"/>
        <end position="158"/>
    </location>
</feature>
<dbReference type="Gene3D" id="3.40.630.30">
    <property type="match status" value="1"/>
</dbReference>
<dbReference type="PROSITE" id="PS51186">
    <property type="entry name" value="GNAT"/>
    <property type="match status" value="1"/>
</dbReference>
<gene>
    <name evidence="2" type="ORF">EDI28_25755</name>
</gene>
<organism evidence="2 3">
    <name type="scientific">Photobacterium chitinilyticum</name>
    <dbReference type="NCBI Taxonomy" id="2485123"/>
    <lineage>
        <taxon>Bacteria</taxon>
        <taxon>Pseudomonadati</taxon>
        <taxon>Pseudomonadota</taxon>
        <taxon>Gammaproteobacteria</taxon>
        <taxon>Vibrionales</taxon>
        <taxon>Vibrionaceae</taxon>
        <taxon>Photobacterium</taxon>
    </lineage>
</organism>
<sequence length="189" mass="21656">MSNCNIDVKLFYCRINDVNKDMFDTFARLTLMSLEKININEHDKPKYYLSILSTFQTNRGCFVVGSENGQIISLGYIKDAAKDRGAARLEFFVVVENYRGKKVGTYLMTHICNKFNESSGITLSCEKSLISFYKKCGFVKPIKSSENNDYYTMHSKRSARNTLYESAEVNDVIGAARQYLDARQYFGLN</sequence>
<dbReference type="InterPro" id="IPR000182">
    <property type="entry name" value="GNAT_dom"/>
</dbReference>
<dbReference type="OrthoDB" id="143110at2"/>